<dbReference type="Gene3D" id="2.60.40.420">
    <property type="entry name" value="Cupredoxins - blue copper proteins"/>
    <property type="match status" value="1"/>
</dbReference>
<feature type="transmembrane region" description="Helical" evidence="2">
    <location>
        <begin position="202"/>
        <end position="225"/>
    </location>
</feature>
<reference evidence="4 5" key="1">
    <citation type="submission" date="2024-03" db="EMBL/GenBank/DDBJ databases">
        <title>Human intestinal bacterial collection.</title>
        <authorList>
            <person name="Pauvert C."/>
            <person name="Hitch T.C.A."/>
            <person name="Clavel T."/>
        </authorList>
    </citation>
    <scope>NUCLEOTIDE SEQUENCE [LARGE SCALE GENOMIC DNA]</scope>
    <source>
        <strain evidence="4 5">CLA-AA-H95</strain>
    </source>
</reference>
<keyword evidence="1" id="KW-0479">Metal-binding</keyword>
<dbReference type="InterPro" id="IPR028096">
    <property type="entry name" value="EfeO_Cupredoxin"/>
</dbReference>
<dbReference type="Pfam" id="PF00403">
    <property type="entry name" value="HMA"/>
    <property type="match status" value="1"/>
</dbReference>
<keyword evidence="2" id="KW-1133">Transmembrane helix</keyword>
<dbReference type="SUPFAM" id="SSF55008">
    <property type="entry name" value="HMA, heavy metal-associated domain"/>
    <property type="match status" value="1"/>
</dbReference>
<comment type="caution">
    <text evidence="4">The sequence shown here is derived from an EMBL/GenBank/DDBJ whole genome shotgun (WGS) entry which is preliminary data.</text>
</comment>
<dbReference type="InterPro" id="IPR017969">
    <property type="entry name" value="Heavy-metal-associated_CS"/>
</dbReference>
<dbReference type="PANTHER" id="PTHR42208:SF1">
    <property type="entry name" value="HEAVY METAL TRANSPORTER"/>
    <property type="match status" value="1"/>
</dbReference>
<proteinExistence type="predicted"/>
<dbReference type="PANTHER" id="PTHR42208">
    <property type="entry name" value="HEAVY METAL TRANSPORTER-RELATED"/>
    <property type="match status" value="1"/>
</dbReference>
<feature type="domain" description="HMA" evidence="3">
    <location>
        <begin position="2"/>
        <end position="68"/>
    </location>
</feature>
<dbReference type="InterPro" id="IPR006121">
    <property type="entry name" value="HMA_dom"/>
</dbReference>
<evidence type="ECO:0000313" key="4">
    <source>
        <dbReference type="EMBL" id="MEQ2359077.1"/>
    </source>
</evidence>
<sequence>MKHEKLYINGMTCINCQTRIASALNSRSGITEVSVSYETGTAEFSYDPEMVSLDQIITMIGDLGYEASAQNTSKKKVILKAVREIMIIVVLFFLLQRCGILNRLVPNSLADSEMGYGMLFVIGLITSVHCIAMCGGINLSQTLQKDTSTEISKVMFRNTLEYNIGRVVSYTVIGGVLGAVGALAGIGSSLQTSTLFQGILKLFAGIIMVVMGVNMLGIFPGLRRLAVHIPNFNKKTKQKSGKKPRTPFFIGLCNGLMPCGPLQSMQVVALVSGNPLAGALSMLCFSLGTVPLMLGFGSAVSMLGKRFTRQVLKAGAILVVVMGLSMMVQGGTLSGLNSKVTGTLMAENTDVDKKNTDETQYITSTLQSGRSYPDITVKAGEPVKWTVEAPDGSVNGCNYKIIQQDLGIEYAFDEGENVIEFTPEKAGTYTYTCWMGMITGKIYVES</sequence>
<dbReference type="Pfam" id="PF13473">
    <property type="entry name" value="Cupredoxin_1"/>
    <property type="match status" value="1"/>
</dbReference>
<dbReference type="PROSITE" id="PS01047">
    <property type="entry name" value="HMA_1"/>
    <property type="match status" value="1"/>
</dbReference>
<evidence type="ECO:0000256" key="1">
    <source>
        <dbReference type="ARBA" id="ARBA00022723"/>
    </source>
</evidence>
<dbReference type="Proteomes" id="UP001446032">
    <property type="component" value="Unassembled WGS sequence"/>
</dbReference>
<evidence type="ECO:0000313" key="5">
    <source>
        <dbReference type="Proteomes" id="UP001446032"/>
    </source>
</evidence>
<name>A0ABV1AMM9_9FIRM</name>
<evidence type="ECO:0000259" key="3">
    <source>
        <dbReference type="PROSITE" id="PS50846"/>
    </source>
</evidence>
<dbReference type="EMBL" id="JBBMEI010000038">
    <property type="protein sequence ID" value="MEQ2359077.1"/>
    <property type="molecule type" value="Genomic_DNA"/>
</dbReference>
<gene>
    <name evidence="4" type="ORF">WMO75_12205</name>
</gene>
<organism evidence="4 5">
    <name type="scientific">Blautia intestinihominis</name>
    <dbReference type="NCBI Taxonomy" id="3133152"/>
    <lineage>
        <taxon>Bacteria</taxon>
        <taxon>Bacillati</taxon>
        <taxon>Bacillota</taxon>
        <taxon>Clostridia</taxon>
        <taxon>Lachnospirales</taxon>
        <taxon>Lachnospiraceae</taxon>
        <taxon>Blautia</taxon>
    </lineage>
</organism>
<keyword evidence="2" id="KW-0472">Membrane</keyword>
<dbReference type="InterPro" id="IPR039447">
    <property type="entry name" value="UreH-like_TM_dom"/>
</dbReference>
<feature type="transmembrane region" description="Helical" evidence="2">
    <location>
        <begin position="246"/>
        <end position="264"/>
    </location>
</feature>
<feature type="transmembrane region" description="Helical" evidence="2">
    <location>
        <begin position="311"/>
        <end position="328"/>
    </location>
</feature>
<feature type="transmembrane region" description="Helical" evidence="2">
    <location>
        <begin position="167"/>
        <end position="190"/>
    </location>
</feature>
<feature type="transmembrane region" description="Helical" evidence="2">
    <location>
        <begin position="85"/>
        <end position="105"/>
    </location>
</feature>
<dbReference type="RefSeq" id="WP_118698025.1">
    <property type="nucleotide sequence ID" value="NZ_JBBMEI010000038.1"/>
</dbReference>
<dbReference type="InterPro" id="IPR008972">
    <property type="entry name" value="Cupredoxin"/>
</dbReference>
<dbReference type="SUPFAM" id="SSF49503">
    <property type="entry name" value="Cupredoxins"/>
    <property type="match status" value="1"/>
</dbReference>
<dbReference type="CDD" id="cd00371">
    <property type="entry name" value="HMA"/>
    <property type="match status" value="1"/>
</dbReference>
<keyword evidence="2" id="KW-0812">Transmembrane</keyword>
<accession>A0ABV1AMM9</accession>
<dbReference type="Gene3D" id="3.30.70.100">
    <property type="match status" value="1"/>
</dbReference>
<keyword evidence="5" id="KW-1185">Reference proteome</keyword>
<dbReference type="PROSITE" id="PS50846">
    <property type="entry name" value="HMA_2"/>
    <property type="match status" value="1"/>
</dbReference>
<feature type="transmembrane region" description="Helical" evidence="2">
    <location>
        <begin position="276"/>
        <end position="299"/>
    </location>
</feature>
<protein>
    <submittedName>
        <fullName evidence="4">Sulfite exporter TauE/SafE family protein</fullName>
    </submittedName>
</protein>
<feature type="transmembrane region" description="Helical" evidence="2">
    <location>
        <begin position="117"/>
        <end position="139"/>
    </location>
</feature>
<dbReference type="InterPro" id="IPR036163">
    <property type="entry name" value="HMA_dom_sf"/>
</dbReference>
<dbReference type="Pfam" id="PF13386">
    <property type="entry name" value="DsbD_2"/>
    <property type="match status" value="1"/>
</dbReference>
<evidence type="ECO:0000256" key="2">
    <source>
        <dbReference type="SAM" id="Phobius"/>
    </source>
</evidence>